<dbReference type="AlphaFoldDB" id="U7QPX6"/>
<reference evidence="2 3" key="1">
    <citation type="journal article" date="2013" name="Front. Microbiol.">
        <title>Comparative genomic analyses of the cyanobacterium, Lyngbya aestuarii BL J, a powerful hydrogen producer.</title>
        <authorList>
            <person name="Kothari A."/>
            <person name="Vaughn M."/>
            <person name="Garcia-Pichel F."/>
        </authorList>
    </citation>
    <scope>NUCLEOTIDE SEQUENCE [LARGE SCALE GENOMIC DNA]</scope>
    <source>
        <strain evidence="2 3">BL J</strain>
    </source>
</reference>
<evidence type="ECO:0000313" key="2">
    <source>
        <dbReference type="EMBL" id="ERT09175.1"/>
    </source>
</evidence>
<evidence type="ECO:0000259" key="1">
    <source>
        <dbReference type="Pfam" id="PF19959"/>
    </source>
</evidence>
<organism evidence="2 3">
    <name type="scientific">Lyngbya aestuarii BL J</name>
    <dbReference type="NCBI Taxonomy" id="1348334"/>
    <lineage>
        <taxon>Bacteria</taxon>
        <taxon>Bacillati</taxon>
        <taxon>Cyanobacteriota</taxon>
        <taxon>Cyanophyceae</taxon>
        <taxon>Oscillatoriophycideae</taxon>
        <taxon>Oscillatoriales</taxon>
        <taxon>Microcoleaceae</taxon>
        <taxon>Lyngbya</taxon>
    </lineage>
</organism>
<dbReference type="Proteomes" id="UP000017127">
    <property type="component" value="Unassembled WGS sequence"/>
</dbReference>
<keyword evidence="3" id="KW-1185">Reference proteome</keyword>
<sequence>MKSGRRLSWKSGKQNAKILVAALNGLANGQLDDTNLDKEVRVEWDGNHLRVKKTTLQGLSELTQEWGEEIDTEKIRNAIKCLDKLGFLEDKRSKNNSKTQTGSKEWRFMLKLVDREPQKNLDWLFGKEGELGEWDIKYEQMKASDLLSKNSYNGKQLPQEQIIDDLEEKLFQWKVKQETFYSSPPAACLTDEQPIFFDSYVFETEPFRIFVHIESDLKTSRLTLDEYKIYKISNKSNSDQVLSIDDYRKPDLSQYQETIFKLFCNQIYPYLFKKTGFKITVFNSFKANIGLNSSDAFSLCFAQGLVKKYLDLDKYKQALGLQDASQQKVILELASALNNCFDENQVGYDKSV</sequence>
<dbReference type="InterPro" id="IPR045434">
    <property type="entry name" value="EAD4"/>
</dbReference>
<accession>U7QPX6</accession>
<name>U7QPX6_9CYAN</name>
<dbReference type="OrthoDB" id="9818029at2"/>
<dbReference type="Pfam" id="PF19959">
    <property type="entry name" value="EAD4"/>
    <property type="match status" value="1"/>
</dbReference>
<proteinExistence type="predicted"/>
<gene>
    <name evidence="2" type="ORF">M595_0938</name>
</gene>
<feature type="domain" description="Effector-associated" evidence="1">
    <location>
        <begin position="13"/>
        <end position="122"/>
    </location>
</feature>
<evidence type="ECO:0000313" key="3">
    <source>
        <dbReference type="Proteomes" id="UP000017127"/>
    </source>
</evidence>
<protein>
    <recommendedName>
        <fullName evidence="1">Effector-associated domain-containing protein</fullName>
    </recommendedName>
</protein>
<comment type="caution">
    <text evidence="2">The sequence shown here is derived from an EMBL/GenBank/DDBJ whole genome shotgun (WGS) entry which is preliminary data.</text>
</comment>
<dbReference type="EMBL" id="AUZM01000005">
    <property type="protein sequence ID" value="ERT09175.1"/>
    <property type="molecule type" value="Genomic_DNA"/>
</dbReference>
<dbReference type="RefSeq" id="WP_023064720.1">
    <property type="nucleotide sequence ID" value="NZ_AUZM01000005.1"/>
</dbReference>